<dbReference type="EMBL" id="CP042213">
    <property type="protein sequence ID" value="QFY91838.1"/>
    <property type="molecule type" value="Genomic_DNA"/>
</dbReference>
<organism evidence="1 6">
    <name type="scientific">Enterococcus faecalis</name>
    <name type="common">Streptococcus faecalis</name>
    <dbReference type="NCBI Taxonomy" id="1351"/>
    <lineage>
        <taxon>Bacteria</taxon>
        <taxon>Bacillati</taxon>
        <taxon>Bacillota</taxon>
        <taxon>Bacilli</taxon>
        <taxon>Lactobacillales</taxon>
        <taxon>Enterococcaceae</taxon>
        <taxon>Enterococcus</taxon>
    </lineage>
</organism>
<reference evidence="7 8" key="2">
    <citation type="submission" date="2018-10" db="EMBL/GenBank/DDBJ databases">
        <title>Genotypes and phenotypes of Enterococci isolated from broiler chickens.</title>
        <authorList>
            <person name="Muhammad A.R."/>
            <person name="Diarra M.S."/>
        </authorList>
    </citation>
    <scope>NUCLEOTIDE SEQUENCE [LARGE SCALE GENOMIC DNA]</scope>
    <source>
        <strain evidence="3 8">LIT2 A36'</strain>
        <strain evidence="4 7">P7 C A21</strain>
    </source>
</reference>
<evidence type="ECO:0000313" key="1">
    <source>
        <dbReference type="EMBL" id="PTN76957.1"/>
    </source>
</evidence>
<protein>
    <submittedName>
        <fullName evidence="1">Uncharacterized protein</fullName>
    </submittedName>
</protein>
<dbReference type="EMBL" id="PZZH01000001">
    <property type="protein sequence ID" value="PTN76957.1"/>
    <property type="molecule type" value="Genomic_DNA"/>
</dbReference>
<proteinExistence type="predicted"/>
<sequence>MIWLNSETKHNGKKKLFFQLFLSRKMLTIIKKSPQILPGNTHGNGSLLSLFSPRSLRCF</sequence>
<reference evidence="2" key="4">
    <citation type="submission" date="2019-07" db="EMBL/GenBank/DDBJ databases">
        <title>Transferable Resistance Gene optrA in Enterococcus faecalis from Swine in Brazil.</title>
        <authorList>
            <person name="Almeida L.M."/>
            <person name="Lebreton F."/>
            <person name="Gaca A."/>
            <person name="Bispo P.M."/>
            <person name="Saavedra J."/>
            <person name="Filsner P."/>
            <person name="Moreno A.M."/>
            <person name="Mamizuka E.M."/>
            <person name="Gilmore M.S."/>
        </authorList>
    </citation>
    <scope>NUCLEOTIDE SEQUENCE</scope>
    <source>
        <strain evidence="2">L15</strain>
    </source>
</reference>
<dbReference type="EMBL" id="RKMZ01000003">
    <property type="protein sequence ID" value="ROX33419.1"/>
    <property type="molecule type" value="Genomic_DNA"/>
</dbReference>
<name>A0A1Q8J4M5_ENTFL</name>
<evidence type="ECO:0000313" key="9">
    <source>
        <dbReference type="Proteomes" id="UP000292223"/>
    </source>
</evidence>
<dbReference type="AlphaFoldDB" id="A0A1Q8J4M5"/>
<dbReference type="EMBL" id="RKOR01000036">
    <property type="protein sequence ID" value="ROY47883.1"/>
    <property type="molecule type" value="Genomic_DNA"/>
</dbReference>
<evidence type="ECO:0000313" key="2">
    <source>
        <dbReference type="EMBL" id="QFY91838.1"/>
    </source>
</evidence>
<evidence type="ECO:0000313" key="3">
    <source>
        <dbReference type="EMBL" id="ROX33419.1"/>
    </source>
</evidence>
<evidence type="ECO:0000313" key="6">
    <source>
        <dbReference type="Proteomes" id="UP000244140"/>
    </source>
</evidence>
<evidence type="ECO:0000313" key="7">
    <source>
        <dbReference type="Proteomes" id="UP000275941"/>
    </source>
</evidence>
<reference evidence="1 6" key="1">
    <citation type="submission" date="2018-04" db="EMBL/GenBank/DDBJ databases">
        <authorList>
            <person name="Van Tyne D."/>
        </authorList>
    </citation>
    <scope>NUCLEOTIDE SEQUENCE [LARGE SCALE GENOMIC DNA]</scope>
    <source>
        <strain evidence="1 6">B2535</strain>
    </source>
</reference>
<evidence type="ECO:0000313" key="5">
    <source>
        <dbReference type="EMBL" id="RYU32355.1"/>
    </source>
</evidence>
<evidence type="ECO:0000313" key="8">
    <source>
        <dbReference type="Proteomes" id="UP000281488"/>
    </source>
</evidence>
<accession>A0A1Q8J4M5</accession>
<evidence type="ECO:0000313" key="4">
    <source>
        <dbReference type="EMBL" id="ROY47883.1"/>
    </source>
</evidence>
<dbReference type="EMBL" id="SEWT01000005">
    <property type="protein sequence ID" value="RYU32355.1"/>
    <property type="molecule type" value="Genomic_DNA"/>
</dbReference>
<dbReference type="Proteomes" id="UP000281488">
    <property type="component" value="Unassembled WGS sequence"/>
</dbReference>
<dbReference type="Proteomes" id="UP000275941">
    <property type="component" value="Unassembled WGS sequence"/>
</dbReference>
<dbReference type="Proteomes" id="UP000244140">
    <property type="component" value="Unassembled WGS sequence"/>
</dbReference>
<reference evidence="5 9" key="3">
    <citation type="submission" date="2019-02" db="EMBL/GenBank/DDBJ databases">
        <title>From farm to fork: dissemination of Tn554::fexA-optrA in linezolid-resistant Enterococcus faecalis clones from chicken feces and meat in Tunisia.</title>
        <authorList>
            <person name="Tedim A.P."/>
            <person name="Elghaieb H."/>
            <person name="Abbassi M.S."/>
            <person name="Novais C."/>
            <person name="Hassen A."/>
            <person name="Peixe L."/>
            <person name="Freitas A.R."/>
        </authorList>
    </citation>
    <scope>NUCLEOTIDE SEQUENCE [LARGE SCALE GENOMIC DNA]</scope>
    <source>
        <strain evidence="5 9">728T</strain>
    </source>
</reference>
<dbReference type="Proteomes" id="UP000292223">
    <property type="component" value="Unassembled WGS sequence"/>
</dbReference>
<gene>
    <name evidence="2" type="ORF">CGZ46_03550</name>
    <name evidence="1" type="ORF">DAI13_04060</name>
    <name evidence="3" type="ORF">EGW16_07120</name>
    <name evidence="4" type="ORF">EGW70_11545</name>
    <name evidence="5" type="ORF">EU507_08235</name>
</gene>